<dbReference type="GO" id="GO:0007154">
    <property type="term" value="P:cell communication"/>
    <property type="evidence" value="ECO:0007669"/>
    <property type="project" value="InterPro"/>
</dbReference>
<protein>
    <recommendedName>
        <fullName evidence="4">Calx-beta domain-containing protein</fullName>
    </recommendedName>
</protein>
<sequence>MPSSNLIALKRNFKREGEGEGGNKLKNQVFRLNWAWISLEKEYYVVDEEAKFLEVVLKRRGYLGETSFIDGSAEKEKDFRGKSQKQVQFNPGQTSASWKVRLLSDDKYEQSETFQIVLSEPVMGALEFPSMATVEILDPDDESTVFIPQSTYAIEEDTGELMIPVRRSGDVSQELMVICYTEQASATGTAPSTVLSYSDYISRPEEHSSMVRFDKDEMEKPCRVVIIDDSLYEEEESFNITLSLPVGGRLGLEFPTTRVVILQDLDD</sequence>
<gene>
    <name evidence="5" type="ORF">JZ751_023029</name>
</gene>
<dbReference type="InterPro" id="IPR038081">
    <property type="entry name" value="CalX-like_sf"/>
</dbReference>
<comment type="caution">
    <text evidence="5">The sequence shown here is derived from an EMBL/GenBank/DDBJ whole genome shotgun (WGS) entry which is preliminary data.</text>
</comment>
<feature type="domain" description="Calx-beta" evidence="4">
    <location>
        <begin position="25"/>
        <end position="119"/>
    </location>
</feature>
<evidence type="ECO:0000313" key="5">
    <source>
        <dbReference type="EMBL" id="KAG9351778.1"/>
    </source>
</evidence>
<evidence type="ECO:0000256" key="3">
    <source>
        <dbReference type="ARBA" id="ARBA00022837"/>
    </source>
</evidence>
<evidence type="ECO:0000313" key="6">
    <source>
        <dbReference type="Proteomes" id="UP000824540"/>
    </source>
</evidence>
<dbReference type="GO" id="GO:0016020">
    <property type="term" value="C:membrane"/>
    <property type="evidence" value="ECO:0007669"/>
    <property type="project" value="InterPro"/>
</dbReference>
<keyword evidence="1" id="KW-0732">Signal</keyword>
<keyword evidence="3" id="KW-0106">Calcium</keyword>
<name>A0A8T2PMY6_9TELE</name>
<feature type="domain" description="Calx-beta" evidence="4">
    <location>
        <begin position="132"/>
        <end position="243"/>
    </location>
</feature>
<dbReference type="Pfam" id="PF03160">
    <property type="entry name" value="Calx-beta"/>
    <property type="match status" value="1"/>
</dbReference>
<proteinExistence type="predicted"/>
<dbReference type="Gene3D" id="2.60.40.2030">
    <property type="match status" value="2"/>
</dbReference>
<dbReference type="FunFam" id="2.60.40.2030:FF:000011">
    <property type="entry name" value="Fras1-related extracellular matrix protein 2"/>
    <property type="match status" value="1"/>
</dbReference>
<reference evidence="5" key="1">
    <citation type="thesis" date="2021" institute="BYU ScholarsArchive" country="Provo, UT, USA">
        <title>Applications of and Algorithms for Genome Assembly and Genomic Analyses with an Emphasis on Marine Teleosts.</title>
        <authorList>
            <person name="Pickett B.D."/>
        </authorList>
    </citation>
    <scope>NUCLEOTIDE SEQUENCE</scope>
    <source>
        <strain evidence="5">HI-2016</strain>
    </source>
</reference>
<feature type="non-terminal residue" evidence="5">
    <location>
        <position position="1"/>
    </location>
</feature>
<keyword evidence="2" id="KW-0677">Repeat</keyword>
<dbReference type="InterPro" id="IPR051561">
    <property type="entry name" value="FRAS1_ECM"/>
</dbReference>
<dbReference type="InterPro" id="IPR003644">
    <property type="entry name" value="Calx_beta"/>
</dbReference>
<evidence type="ECO:0000259" key="4">
    <source>
        <dbReference type="SMART" id="SM00237"/>
    </source>
</evidence>
<dbReference type="Proteomes" id="UP000824540">
    <property type="component" value="Unassembled WGS sequence"/>
</dbReference>
<dbReference type="AlphaFoldDB" id="A0A8T2PMY6"/>
<evidence type="ECO:0000256" key="2">
    <source>
        <dbReference type="ARBA" id="ARBA00022737"/>
    </source>
</evidence>
<dbReference type="PANTHER" id="PTHR45739">
    <property type="entry name" value="MATRIX PROTEIN, PUTATIVE-RELATED"/>
    <property type="match status" value="1"/>
</dbReference>
<evidence type="ECO:0000256" key="1">
    <source>
        <dbReference type="ARBA" id="ARBA00022729"/>
    </source>
</evidence>
<organism evidence="5 6">
    <name type="scientific">Albula glossodonta</name>
    <name type="common">roundjaw bonefish</name>
    <dbReference type="NCBI Taxonomy" id="121402"/>
    <lineage>
        <taxon>Eukaryota</taxon>
        <taxon>Metazoa</taxon>
        <taxon>Chordata</taxon>
        <taxon>Craniata</taxon>
        <taxon>Vertebrata</taxon>
        <taxon>Euteleostomi</taxon>
        <taxon>Actinopterygii</taxon>
        <taxon>Neopterygii</taxon>
        <taxon>Teleostei</taxon>
        <taxon>Albuliformes</taxon>
        <taxon>Albulidae</taxon>
        <taxon>Albula</taxon>
    </lineage>
</organism>
<dbReference type="SMART" id="SM00237">
    <property type="entry name" value="Calx_beta"/>
    <property type="match status" value="2"/>
</dbReference>
<accession>A0A8T2PMY6</accession>
<dbReference type="PANTHER" id="PTHR45739:SF4">
    <property type="entry name" value="FRAS1-RELATED EXTRACELLULAR MATRIX PROTEIN 2"/>
    <property type="match status" value="1"/>
</dbReference>
<dbReference type="GO" id="GO:0009653">
    <property type="term" value="P:anatomical structure morphogenesis"/>
    <property type="evidence" value="ECO:0007669"/>
    <property type="project" value="TreeGrafter"/>
</dbReference>
<keyword evidence="6" id="KW-1185">Reference proteome</keyword>
<dbReference type="EMBL" id="JAFBMS010000006">
    <property type="protein sequence ID" value="KAG9351778.1"/>
    <property type="molecule type" value="Genomic_DNA"/>
</dbReference>
<dbReference type="OrthoDB" id="430044at2759"/>
<dbReference type="SUPFAM" id="SSF141072">
    <property type="entry name" value="CalX-like"/>
    <property type="match status" value="2"/>
</dbReference>